<reference evidence="5 6" key="1">
    <citation type="submission" date="2020-02" db="EMBL/GenBank/DDBJ databases">
        <title>Complete genome sequence of the novel Campylobacter species Candidatus Campylobacter infans.</title>
        <authorList>
            <person name="Duim B."/>
            <person name="Zomer A."/>
            <person name="van der Graaf L."/>
            <person name="Wagenaar J."/>
        </authorList>
    </citation>
    <scope>NUCLEOTIDE SEQUENCE [LARGE SCALE GENOMIC DNA]</scope>
    <source>
        <strain evidence="5 6">19S00001</strain>
    </source>
</reference>
<dbReference type="KEGG" id="cinf:CINF_1472"/>
<accession>A0A7H9CJZ3</accession>
<feature type="binding site" evidence="2">
    <location>
        <position position="360"/>
    </location>
    <ligand>
        <name>substrate</name>
    </ligand>
</feature>
<keyword evidence="2" id="KW-0028">Amino-acid biosynthesis</keyword>
<dbReference type="InterPro" id="IPR008220">
    <property type="entry name" value="HAT_MetX-like"/>
</dbReference>
<keyword evidence="2" id="KW-0486">Methionine biosynthesis</keyword>
<keyword evidence="2 5" id="KW-0012">Acyltransferase</keyword>
<dbReference type="PANTHER" id="PTHR32268:SF11">
    <property type="entry name" value="HOMOSERINE O-ACETYLTRANSFERASE"/>
    <property type="match status" value="1"/>
</dbReference>
<feature type="active site" evidence="2 3">
    <location>
        <position position="359"/>
    </location>
</feature>
<feature type="active site" description="Nucleophile" evidence="2 3">
    <location>
        <position position="160"/>
    </location>
</feature>
<dbReference type="NCBIfam" id="TIGR01392">
    <property type="entry name" value="homoserO_Ac_trn"/>
    <property type="match status" value="1"/>
</dbReference>
<comment type="pathway">
    <text evidence="2">Amino-acid biosynthesis; L-methionine biosynthesis via de novo pathway; O-acetyl-L-homoserine from L-homoserine: step 1/1.</text>
</comment>
<name>A0A7H9CJZ3_9BACT</name>
<dbReference type="GO" id="GO:0009092">
    <property type="term" value="P:homoserine metabolic process"/>
    <property type="evidence" value="ECO:0007669"/>
    <property type="project" value="TreeGrafter"/>
</dbReference>
<dbReference type="Proteomes" id="UP000509414">
    <property type="component" value="Chromosome"/>
</dbReference>
<feature type="binding site" evidence="2">
    <location>
        <position position="232"/>
    </location>
    <ligand>
        <name>substrate</name>
    </ligand>
</feature>
<keyword evidence="2" id="KW-0963">Cytoplasm</keyword>
<evidence type="ECO:0000259" key="4">
    <source>
        <dbReference type="Pfam" id="PF00561"/>
    </source>
</evidence>
<dbReference type="InterPro" id="IPR029058">
    <property type="entry name" value="AB_hydrolase_fold"/>
</dbReference>
<dbReference type="Pfam" id="PF00561">
    <property type="entry name" value="Abhydrolase_1"/>
    <property type="match status" value="1"/>
</dbReference>
<dbReference type="UniPathway" id="UPA00051">
    <property type="reaction ID" value="UER00074"/>
</dbReference>
<dbReference type="GO" id="GO:0004414">
    <property type="term" value="F:homoserine O-acetyltransferase activity"/>
    <property type="evidence" value="ECO:0007669"/>
    <property type="project" value="UniProtKB-UniRule"/>
</dbReference>
<dbReference type="PANTHER" id="PTHR32268">
    <property type="entry name" value="HOMOSERINE O-ACETYLTRANSFERASE"/>
    <property type="match status" value="1"/>
</dbReference>
<comment type="function">
    <text evidence="2">Transfers an acetyl group from acetyl-CoA to L-homoserine, forming acetyl-L-homoserine.</text>
</comment>
<evidence type="ECO:0000313" key="6">
    <source>
        <dbReference type="Proteomes" id="UP000509414"/>
    </source>
</evidence>
<gene>
    <name evidence="5" type="primary">metX</name>
    <name evidence="2" type="synonym">metXA</name>
    <name evidence="5" type="ORF">CINF_1472</name>
</gene>
<evidence type="ECO:0000256" key="3">
    <source>
        <dbReference type="PIRSR" id="PIRSR000443-1"/>
    </source>
</evidence>
<comment type="caution">
    <text evidence="2">Lacks conserved residue(s) required for the propagation of feature annotation.</text>
</comment>
<dbReference type="EMBL" id="CP049075">
    <property type="protein sequence ID" value="QLI05951.1"/>
    <property type="molecule type" value="Genomic_DNA"/>
</dbReference>
<dbReference type="EC" id="2.3.1.31" evidence="2"/>
<evidence type="ECO:0000256" key="2">
    <source>
        <dbReference type="HAMAP-Rule" id="MF_00296"/>
    </source>
</evidence>
<dbReference type="Gene3D" id="1.10.1740.110">
    <property type="match status" value="1"/>
</dbReference>
<dbReference type="InterPro" id="IPR000073">
    <property type="entry name" value="AB_hydrolase_1"/>
</dbReference>
<comment type="subcellular location">
    <subcellularLocation>
        <location evidence="2">Cytoplasm</location>
    </subcellularLocation>
</comment>
<feature type="active site" evidence="2 3">
    <location>
        <position position="326"/>
    </location>
</feature>
<sequence length="382" mass="43356">MQDKEYFSNDDGLNLQTRKEYFNEILNLESGRILSDFWLEYETYGHFNGDNAIVICHALSGNCHAAGRYEGERKKGWWDDVIGANKAIDTNKYFVICVSILGANGGILGGSTNALSVEASTGREYRLRFPVLAISDVVRAQMRLFERLGIKKARAIIGGSLGGMQALCFGIEQSHFCDNIMILASTYATQPWAIAFNKIATEAIVRDSAFMGGYYDKEHIKENGLNGLSIGRMAGHISFLSPHSMAKKFGRNYSGTDGLYELFGRYEIERYMQYNGDNFARKYDPLCYLYVVKMMNNFDSTRHYNSLKNALLLSKARFYLLAFSGDLLFMPDEMEQISQALSELGREHFYSCEHSDYGHDSFLVENDITTKHIKRFLNENSK</sequence>
<comment type="catalytic activity">
    <reaction evidence="2">
        <text>L-homoserine + acetyl-CoA = O-acetyl-L-homoserine + CoA</text>
        <dbReference type="Rhea" id="RHEA:13701"/>
        <dbReference type="ChEBI" id="CHEBI:57287"/>
        <dbReference type="ChEBI" id="CHEBI:57288"/>
        <dbReference type="ChEBI" id="CHEBI:57476"/>
        <dbReference type="ChEBI" id="CHEBI:57716"/>
        <dbReference type="EC" id="2.3.1.31"/>
    </reaction>
</comment>
<dbReference type="HAMAP" id="MF_00296">
    <property type="entry name" value="MetX_acyltransf"/>
    <property type="match status" value="1"/>
</dbReference>
<organism evidence="5 6">
    <name type="scientific">Candidatus Campylobacter infans</name>
    <dbReference type="NCBI Taxonomy" id="2561898"/>
    <lineage>
        <taxon>Bacteria</taxon>
        <taxon>Pseudomonadati</taxon>
        <taxon>Campylobacterota</taxon>
        <taxon>Epsilonproteobacteria</taxon>
        <taxon>Campylobacterales</taxon>
        <taxon>Campylobacteraceae</taxon>
        <taxon>Campylobacter</taxon>
    </lineage>
</organism>
<keyword evidence="6" id="KW-1185">Reference proteome</keyword>
<feature type="domain" description="AB hydrolase-1" evidence="4">
    <location>
        <begin position="51"/>
        <end position="357"/>
    </location>
</feature>
<evidence type="ECO:0000313" key="5">
    <source>
        <dbReference type="EMBL" id="QLI05951.1"/>
    </source>
</evidence>
<dbReference type="NCBIfam" id="NF001209">
    <property type="entry name" value="PRK00175.1"/>
    <property type="match status" value="1"/>
</dbReference>
<evidence type="ECO:0000256" key="1">
    <source>
        <dbReference type="ARBA" id="ARBA00022679"/>
    </source>
</evidence>
<dbReference type="Gene3D" id="3.40.50.1820">
    <property type="entry name" value="alpha/beta hydrolase"/>
    <property type="match status" value="1"/>
</dbReference>
<dbReference type="RefSeq" id="WP_179975070.1">
    <property type="nucleotide sequence ID" value="NZ_CP049075.1"/>
</dbReference>
<comment type="similarity">
    <text evidence="2">Belongs to the AB hydrolase superfamily. MetX family.</text>
</comment>
<dbReference type="AlphaFoldDB" id="A0A7H9CJZ3"/>
<protein>
    <recommendedName>
        <fullName evidence="2">Homoserine O-acetyltransferase</fullName>
        <shortName evidence="2">HAT</shortName>
        <ecNumber evidence="2">2.3.1.31</ecNumber>
    </recommendedName>
    <alternativeName>
        <fullName evidence="2">Homoserine transacetylase</fullName>
        <shortName evidence="2">HTA</shortName>
    </alternativeName>
</protein>
<dbReference type="GO" id="GO:0005737">
    <property type="term" value="C:cytoplasm"/>
    <property type="evidence" value="ECO:0007669"/>
    <property type="project" value="UniProtKB-SubCell"/>
</dbReference>
<dbReference type="PIRSF" id="PIRSF000443">
    <property type="entry name" value="Homoser_Ac_trans"/>
    <property type="match status" value="1"/>
</dbReference>
<proteinExistence type="inferred from homology"/>
<dbReference type="GO" id="GO:0009086">
    <property type="term" value="P:methionine biosynthetic process"/>
    <property type="evidence" value="ECO:0007669"/>
    <property type="project" value="UniProtKB-UniRule"/>
</dbReference>
<comment type="subunit">
    <text evidence="2">Homodimer.</text>
</comment>
<keyword evidence="1 2" id="KW-0808">Transferase</keyword>
<dbReference type="SUPFAM" id="SSF53474">
    <property type="entry name" value="alpha/beta-Hydrolases"/>
    <property type="match status" value="1"/>
</dbReference>